<dbReference type="EMBL" id="JAFREP010000026">
    <property type="protein sequence ID" value="MBO1321626.1"/>
    <property type="molecule type" value="Genomic_DNA"/>
</dbReference>
<keyword evidence="3" id="KW-1185">Reference proteome</keyword>
<protein>
    <submittedName>
        <fullName evidence="2">Glycosyltransferase family 2 protein</fullName>
    </submittedName>
</protein>
<evidence type="ECO:0000313" key="2">
    <source>
        <dbReference type="EMBL" id="MBO1321626.1"/>
    </source>
</evidence>
<dbReference type="RefSeq" id="WP_207861599.1">
    <property type="nucleotide sequence ID" value="NZ_JAFREP010000026.1"/>
</dbReference>
<dbReference type="SUPFAM" id="SSF53448">
    <property type="entry name" value="Nucleotide-diphospho-sugar transferases"/>
    <property type="match status" value="1"/>
</dbReference>
<dbReference type="PANTHER" id="PTHR43179">
    <property type="entry name" value="RHAMNOSYLTRANSFERASE WBBL"/>
    <property type="match status" value="1"/>
</dbReference>
<gene>
    <name evidence="2" type="ORF">J3U88_24320</name>
</gene>
<organism evidence="2 3">
    <name type="scientific">Acanthopleuribacter pedis</name>
    <dbReference type="NCBI Taxonomy" id="442870"/>
    <lineage>
        <taxon>Bacteria</taxon>
        <taxon>Pseudomonadati</taxon>
        <taxon>Acidobacteriota</taxon>
        <taxon>Holophagae</taxon>
        <taxon>Acanthopleuribacterales</taxon>
        <taxon>Acanthopleuribacteraceae</taxon>
        <taxon>Acanthopleuribacter</taxon>
    </lineage>
</organism>
<feature type="domain" description="Glycosyltransferase 2-like" evidence="1">
    <location>
        <begin position="6"/>
        <end position="138"/>
    </location>
</feature>
<dbReference type="InterPro" id="IPR029044">
    <property type="entry name" value="Nucleotide-diphossugar_trans"/>
</dbReference>
<dbReference type="AlphaFoldDB" id="A0A8J7QIX8"/>
<name>A0A8J7QIX8_9BACT</name>
<dbReference type="Pfam" id="PF00535">
    <property type="entry name" value="Glycos_transf_2"/>
    <property type="match status" value="1"/>
</dbReference>
<accession>A0A8J7QIX8</accession>
<dbReference type="InterPro" id="IPR001173">
    <property type="entry name" value="Glyco_trans_2-like"/>
</dbReference>
<comment type="caution">
    <text evidence="2">The sequence shown here is derived from an EMBL/GenBank/DDBJ whole genome shotgun (WGS) entry which is preliminary data.</text>
</comment>
<proteinExistence type="predicted"/>
<evidence type="ECO:0000259" key="1">
    <source>
        <dbReference type="Pfam" id="PF00535"/>
    </source>
</evidence>
<dbReference type="Proteomes" id="UP000664417">
    <property type="component" value="Unassembled WGS sequence"/>
</dbReference>
<evidence type="ECO:0000313" key="3">
    <source>
        <dbReference type="Proteomes" id="UP000664417"/>
    </source>
</evidence>
<dbReference type="PANTHER" id="PTHR43179:SF7">
    <property type="entry name" value="RHAMNOSYLTRANSFERASE WBBL"/>
    <property type="match status" value="1"/>
</dbReference>
<sequence>MPGKVSVIIVNYNSSRFLEKCLTELRKTEYAGGLETFVVNNSPGDGCEALLAEKFPEVTLLSPGKNLGFGPANNVGFEAATGDYHLILNPDAYPPPTAIAECVAYLEANDHVGLVGPRFINDDGELQPSARMFPTLFDKFFMLSGLQFKYQKSRIFGRMDHTWWDHSHPKKTDWVVGAFMLIKADINKKLGGFDPIFFLYFEEWDLCKRVVKEAGKEVHILPQVQVQHTAGGSSSDADEGERVGKQLTLLRLFGECLYYYKWWGKLGPFTMLGIERLWFYLRWLKNRRDQSEEGQRKSDAMAMHLRQIKVSLKVTHYGKQVPDHPWIPNLGKYESGEAK</sequence>
<dbReference type="CDD" id="cd04186">
    <property type="entry name" value="GT_2_like_c"/>
    <property type="match status" value="1"/>
</dbReference>
<reference evidence="2" key="1">
    <citation type="submission" date="2021-03" db="EMBL/GenBank/DDBJ databases">
        <authorList>
            <person name="Wang G."/>
        </authorList>
    </citation>
    <scope>NUCLEOTIDE SEQUENCE</scope>
    <source>
        <strain evidence="2">KCTC 12899</strain>
    </source>
</reference>
<dbReference type="Gene3D" id="3.90.550.10">
    <property type="entry name" value="Spore Coat Polysaccharide Biosynthesis Protein SpsA, Chain A"/>
    <property type="match status" value="1"/>
</dbReference>